<keyword evidence="1 3" id="KW-0315">Glutamine amidotransferase</keyword>
<dbReference type="CDD" id="cd01908">
    <property type="entry name" value="YafJ"/>
    <property type="match status" value="1"/>
</dbReference>
<dbReference type="KEGG" id="bbae:FRD01_13820"/>
<gene>
    <name evidence="3" type="ORF">FRD01_13820</name>
</gene>
<dbReference type="Pfam" id="PF13230">
    <property type="entry name" value="GATase_4"/>
    <property type="match status" value="1"/>
</dbReference>
<evidence type="ECO:0000259" key="2">
    <source>
        <dbReference type="PROSITE" id="PS51278"/>
    </source>
</evidence>
<protein>
    <submittedName>
        <fullName evidence="3">Class II glutamine amidotransferase</fullName>
    </submittedName>
</protein>
<dbReference type="PANTHER" id="PTHR43187:SF1">
    <property type="entry name" value="GLUTAMINE AMIDOTRANSFERASE DUG3-RELATED"/>
    <property type="match status" value="1"/>
</dbReference>
<proteinExistence type="predicted"/>
<reference evidence="3 4" key="1">
    <citation type="submission" date="2019-08" db="EMBL/GenBank/DDBJ databases">
        <authorList>
            <person name="Liang Q."/>
        </authorList>
    </citation>
    <scope>NUCLEOTIDE SEQUENCE [LARGE SCALE GENOMIC DNA]</scope>
    <source>
        <strain evidence="3 4">V1718</strain>
    </source>
</reference>
<organism evidence="3 4">
    <name type="scientific">Microvenator marinus</name>
    <dbReference type="NCBI Taxonomy" id="2600177"/>
    <lineage>
        <taxon>Bacteria</taxon>
        <taxon>Deltaproteobacteria</taxon>
        <taxon>Bradymonadales</taxon>
        <taxon>Microvenatoraceae</taxon>
        <taxon>Microvenator</taxon>
    </lineage>
</organism>
<evidence type="ECO:0000313" key="4">
    <source>
        <dbReference type="Proteomes" id="UP000321595"/>
    </source>
</evidence>
<dbReference type="AlphaFoldDB" id="A0A5B8XT04"/>
<keyword evidence="4" id="KW-1185">Reference proteome</keyword>
<dbReference type="RefSeq" id="WP_146960578.1">
    <property type="nucleotide sequence ID" value="NZ_CP042467.1"/>
</dbReference>
<accession>A0A5B8XT04</accession>
<dbReference type="PROSITE" id="PS51278">
    <property type="entry name" value="GATASE_TYPE_2"/>
    <property type="match status" value="1"/>
</dbReference>
<dbReference type="Gene3D" id="3.60.20.10">
    <property type="entry name" value="Glutamine Phosphoribosylpyrophosphate, subunit 1, domain 1"/>
    <property type="match status" value="1"/>
</dbReference>
<dbReference type="InterPro" id="IPR052373">
    <property type="entry name" value="Gamma-glu_amide_hydrolase"/>
</dbReference>
<keyword evidence="3" id="KW-0808">Transferase</keyword>
<dbReference type="InterPro" id="IPR017932">
    <property type="entry name" value="GATase_2_dom"/>
</dbReference>
<dbReference type="Proteomes" id="UP000321595">
    <property type="component" value="Chromosome"/>
</dbReference>
<dbReference type="PANTHER" id="PTHR43187">
    <property type="entry name" value="GLUTAMINE AMIDOTRANSFERASE DUG3-RELATED"/>
    <property type="match status" value="1"/>
</dbReference>
<dbReference type="GO" id="GO:0016740">
    <property type="term" value="F:transferase activity"/>
    <property type="evidence" value="ECO:0007669"/>
    <property type="project" value="UniProtKB-KW"/>
</dbReference>
<evidence type="ECO:0000313" key="3">
    <source>
        <dbReference type="EMBL" id="QED28287.1"/>
    </source>
</evidence>
<dbReference type="OrthoDB" id="9804310at2"/>
<feature type="domain" description="Glutamine amidotransferase type-2" evidence="2">
    <location>
        <begin position="2"/>
        <end position="270"/>
    </location>
</feature>
<name>A0A5B8XT04_9DELT</name>
<evidence type="ECO:0000256" key="1">
    <source>
        <dbReference type="ARBA" id="ARBA00022962"/>
    </source>
</evidence>
<dbReference type="EMBL" id="CP042467">
    <property type="protein sequence ID" value="QED28287.1"/>
    <property type="molecule type" value="Genomic_DNA"/>
</dbReference>
<dbReference type="InterPro" id="IPR026869">
    <property type="entry name" value="EgtC-like"/>
</dbReference>
<dbReference type="InterPro" id="IPR029055">
    <property type="entry name" value="Ntn_hydrolases_N"/>
</dbReference>
<dbReference type="SUPFAM" id="SSF56235">
    <property type="entry name" value="N-terminal nucleophile aminohydrolases (Ntn hydrolases)"/>
    <property type="match status" value="1"/>
</dbReference>
<sequence length="276" mass="30673">MCRLFGFRSVIPSQVHQSLISAENALVVQSQHHPDGWGVAYYVANAPHVIKSADGAVDDHLFKHVSGIVASETVVAHVRKATKGQLSLINSHPFQFGHWVFAHNGDIPNFPEQREALLAHIPPVKQRYILGTTDSEVLFYLLLTQMEKRSDIHQRGYGVGELRDAIRETVAIVAEVTGLDPYLESDKLFMSFIITNGETLMAHHGGKELHYSTYKVKCPERDLCASYAPCCEAPSQSGFVNHLIVSSEPLQGYNVWHTMSPGDIVGIDWRMKMVAA</sequence>